<protein>
    <submittedName>
        <fullName evidence="5">Mitochondrial intermembrane space import and assembly protein 40</fullName>
    </submittedName>
</protein>
<evidence type="ECO:0000313" key="1">
    <source>
        <dbReference type="EMBL" id="VDL11019.1"/>
    </source>
</evidence>
<accession>A0A0R3S7J2</accession>
<evidence type="ECO:0000313" key="4">
    <source>
        <dbReference type="Proteomes" id="UP000321570"/>
    </source>
</evidence>
<proteinExistence type="predicted"/>
<dbReference type="WBParaSite" id="HDID_0000000601-mRNA-1">
    <property type="protein sequence ID" value="HDID_0000000601-mRNA-1"/>
    <property type="gene ID" value="HDID_0000000601"/>
</dbReference>
<dbReference type="Proteomes" id="UP000321570">
    <property type="component" value="Unassembled WGS sequence"/>
</dbReference>
<keyword evidence="4" id="KW-1185">Reference proteome</keyword>
<dbReference type="Proteomes" id="UP000274504">
    <property type="component" value="Unassembled WGS sequence"/>
</dbReference>
<name>A0A0R3S7J2_HYMDI</name>
<reference evidence="5" key="1">
    <citation type="submission" date="2017-02" db="UniProtKB">
        <authorList>
            <consortium name="WormBaseParasite"/>
        </authorList>
    </citation>
    <scope>IDENTIFICATION</scope>
</reference>
<sequence>MDVSDRHRILNLTREEASSPLGLEDYYDMDKKFAKPGFKTRDGQFNWSCSCVASYITSPCGFYFRKFLSNMDRFMNTEDSINDKEAKQVFEKCYSELGDCMRKYPKYYRPILEQFEESLSDVLRESMETGK</sequence>
<gene>
    <name evidence="1" type="ORF">HDID_LOCUS7</name>
    <name evidence="2" type="ORF">WMSIL1_LOCUS7175</name>
</gene>
<dbReference type="EMBL" id="UYSG01000001">
    <property type="protein sequence ID" value="VDL11019.1"/>
    <property type="molecule type" value="Genomic_DNA"/>
</dbReference>
<evidence type="ECO:0000313" key="3">
    <source>
        <dbReference type="Proteomes" id="UP000274504"/>
    </source>
</evidence>
<evidence type="ECO:0000313" key="2">
    <source>
        <dbReference type="EMBL" id="VUZ47639.1"/>
    </source>
</evidence>
<reference evidence="1 3" key="2">
    <citation type="submission" date="2018-11" db="EMBL/GenBank/DDBJ databases">
        <authorList>
            <consortium name="Pathogen Informatics"/>
        </authorList>
    </citation>
    <scope>NUCLEOTIDE SEQUENCE [LARGE SCALE GENOMIC DNA]</scope>
</reference>
<dbReference type="AlphaFoldDB" id="A0A0R3S7J2"/>
<dbReference type="EMBL" id="CABIJS010000255">
    <property type="protein sequence ID" value="VUZ47639.1"/>
    <property type="molecule type" value="Genomic_DNA"/>
</dbReference>
<dbReference type="Gene3D" id="1.10.287.2900">
    <property type="match status" value="1"/>
</dbReference>
<evidence type="ECO:0000313" key="5">
    <source>
        <dbReference type="WBParaSite" id="HDID_0000000601-mRNA-1"/>
    </source>
</evidence>
<dbReference type="STRING" id="6216.A0A0R3S7J2"/>
<reference evidence="2 4" key="3">
    <citation type="submission" date="2019-07" db="EMBL/GenBank/DDBJ databases">
        <authorList>
            <person name="Jastrzebski P J."/>
            <person name="Paukszto L."/>
            <person name="Jastrzebski P J."/>
        </authorList>
    </citation>
    <scope>NUCLEOTIDE SEQUENCE [LARGE SCALE GENOMIC DNA]</scope>
    <source>
        <strain evidence="2 4">WMS-il1</strain>
    </source>
</reference>
<dbReference type="OrthoDB" id="6227174at2759"/>
<organism evidence="5">
    <name type="scientific">Hymenolepis diminuta</name>
    <name type="common">Rat tapeworm</name>
    <dbReference type="NCBI Taxonomy" id="6216"/>
    <lineage>
        <taxon>Eukaryota</taxon>
        <taxon>Metazoa</taxon>
        <taxon>Spiralia</taxon>
        <taxon>Lophotrochozoa</taxon>
        <taxon>Platyhelminthes</taxon>
        <taxon>Cestoda</taxon>
        <taxon>Eucestoda</taxon>
        <taxon>Cyclophyllidea</taxon>
        <taxon>Hymenolepididae</taxon>
        <taxon>Hymenolepis</taxon>
    </lineage>
</organism>